<evidence type="ECO:0000313" key="3">
    <source>
        <dbReference type="Proteomes" id="UP000708208"/>
    </source>
</evidence>
<dbReference type="Proteomes" id="UP000708208">
    <property type="component" value="Unassembled WGS sequence"/>
</dbReference>
<dbReference type="EMBL" id="CAJVCH010036949">
    <property type="protein sequence ID" value="CAG7716238.1"/>
    <property type="molecule type" value="Genomic_DNA"/>
</dbReference>
<feature type="non-terminal residue" evidence="2">
    <location>
        <position position="1"/>
    </location>
</feature>
<protein>
    <submittedName>
        <fullName evidence="2">Uncharacterized protein</fullName>
    </submittedName>
</protein>
<evidence type="ECO:0000313" key="2">
    <source>
        <dbReference type="EMBL" id="CAG7716238.1"/>
    </source>
</evidence>
<reference evidence="2" key="1">
    <citation type="submission" date="2021-06" db="EMBL/GenBank/DDBJ databases">
        <authorList>
            <person name="Hodson N. C."/>
            <person name="Mongue J. A."/>
            <person name="Jaron S. K."/>
        </authorList>
    </citation>
    <scope>NUCLEOTIDE SEQUENCE</scope>
</reference>
<dbReference type="OrthoDB" id="6630523at2759"/>
<organism evidence="2 3">
    <name type="scientific">Allacma fusca</name>
    <dbReference type="NCBI Taxonomy" id="39272"/>
    <lineage>
        <taxon>Eukaryota</taxon>
        <taxon>Metazoa</taxon>
        <taxon>Ecdysozoa</taxon>
        <taxon>Arthropoda</taxon>
        <taxon>Hexapoda</taxon>
        <taxon>Collembola</taxon>
        <taxon>Symphypleona</taxon>
        <taxon>Sminthuridae</taxon>
        <taxon>Allacma</taxon>
    </lineage>
</organism>
<feature type="region of interest" description="Disordered" evidence="1">
    <location>
        <begin position="25"/>
        <end position="62"/>
    </location>
</feature>
<accession>A0A8J2NNL2</accession>
<comment type="caution">
    <text evidence="2">The sequence shown here is derived from an EMBL/GenBank/DDBJ whole genome shotgun (WGS) entry which is preliminary data.</text>
</comment>
<proteinExistence type="predicted"/>
<gene>
    <name evidence="2" type="ORF">AFUS01_LOCUS5762</name>
</gene>
<keyword evidence="3" id="KW-1185">Reference proteome</keyword>
<name>A0A8J2NNL2_9HEXA</name>
<evidence type="ECO:0000256" key="1">
    <source>
        <dbReference type="SAM" id="MobiDB-lite"/>
    </source>
</evidence>
<sequence>HPPDSGEVGYPGTSYKMPHIDRASKISDRPNHFNGPQHVKVAGHPPQPLPSPAAAINYGPPP</sequence>
<dbReference type="AlphaFoldDB" id="A0A8J2NNL2"/>
<feature type="non-terminal residue" evidence="2">
    <location>
        <position position="62"/>
    </location>
</feature>